<dbReference type="Pfam" id="PF05043">
    <property type="entry name" value="Mga"/>
    <property type="match status" value="1"/>
</dbReference>
<dbReference type="PANTHER" id="PTHR30185">
    <property type="entry name" value="CRYPTIC BETA-GLUCOSIDE BGL OPERON ANTITERMINATOR"/>
    <property type="match status" value="1"/>
</dbReference>
<evidence type="ECO:0000259" key="3">
    <source>
        <dbReference type="Pfam" id="PF05043"/>
    </source>
</evidence>
<keyword evidence="2" id="KW-0804">Transcription</keyword>
<keyword evidence="1" id="KW-0805">Transcription regulation</keyword>
<protein>
    <recommendedName>
        <fullName evidence="3">Mga helix-turn-helix domain-containing protein</fullName>
    </recommendedName>
</protein>
<dbReference type="EMBL" id="NRPP01000010">
    <property type="protein sequence ID" value="TFJ27418.1"/>
    <property type="molecule type" value="Genomic_DNA"/>
</dbReference>
<evidence type="ECO:0000256" key="2">
    <source>
        <dbReference type="ARBA" id="ARBA00023163"/>
    </source>
</evidence>
<sequence length="491" mass="58762">MEPLMDKVIDRKIKLLKRLNSNEGFFSLAELAEFIDLSVKTTILELTEAKEYLEKWRDEIQLIKQKTNYKLIKKNTFNIEIVYSDLKKKSFFYLFYTTLFFEKHESATAFSRNYFFSYSHFYKKKMALSHYLKNFDLNFENEPLKIIGKEIKIRFFSYHFFWEHYESMNWPFLNINQSLITRQLKEAEALLKVDLTEPSREQIAYWIGIQKTRIETQHILPEIGLFHEIAAASPSYKLLVPWLKKIIATTTNELTEYERKNEMEFLYFIFFLIAQPQVGGSLIEDIQIEQLPDSNLYKQSQGYLKQFYRIFQVTSSEEVHLMEGAFFEALFYHNYLNDQFISYLQFDEKLHTVPSLFKEKFQAFYLVGKRTKASIDTRFYHYIQQLLSTIIESNHYRPRLYVNLISKKGKIEEKLLIQEIKKMPYNLEINKKAQELSDCIISDSIEIKENNGSVFYWNSSPTKAEWEKLAQQLQQVEKNKIDQMSFLFNSK</sequence>
<dbReference type="InterPro" id="IPR007737">
    <property type="entry name" value="Mga_HTH"/>
</dbReference>
<dbReference type="AlphaFoldDB" id="A0A7Z8CZ43"/>
<organism evidence="4 5">
    <name type="scientific">Carnobacterium divergens</name>
    <name type="common">Lactobacillus divergens</name>
    <dbReference type="NCBI Taxonomy" id="2748"/>
    <lineage>
        <taxon>Bacteria</taxon>
        <taxon>Bacillati</taxon>
        <taxon>Bacillota</taxon>
        <taxon>Bacilli</taxon>
        <taxon>Lactobacillales</taxon>
        <taxon>Carnobacteriaceae</taxon>
        <taxon>Carnobacterium</taxon>
    </lineage>
</organism>
<reference evidence="4 5" key="1">
    <citation type="journal article" date="2018" name="Int. J. Food Microbiol.">
        <title>Growth of Carnobacterium spp. isolated from chilled vacuum-packaged meat under relevant acidic conditions.</title>
        <authorList>
            <person name="Zhang P."/>
            <person name="Badoni M."/>
            <person name="Ganzle M."/>
            <person name="Yang X."/>
        </authorList>
    </citation>
    <scope>NUCLEOTIDE SEQUENCE [LARGE SCALE GENOMIC DNA]</scope>
    <source>
        <strain evidence="4 5">B2</strain>
    </source>
</reference>
<feature type="domain" description="Mga helix-turn-helix" evidence="3">
    <location>
        <begin position="76"/>
        <end position="161"/>
    </location>
</feature>
<dbReference type="Proteomes" id="UP000297938">
    <property type="component" value="Unassembled WGS sequence"/>
</dbReference>
<name>A0A7Z8CZ43_CARDV</name>
<gene>
    <name evidence="4" type="ORF">CKN69_06095</name>
</gene>
<evidence type="ECO:0000313" key="5">
    <source>
        <dbReference type="Proteomes" id="UP000297938"/>
    </source>
</evidence>
<dbReference type="RefSeq" id="WP_135025959.1">
    <property type="nucleotide sequence ID" value="NZ_NROV01000009.1"/>
</dbReference>
<evidence type="ECO:0000313" key="4">
    <source>
        <dbReference type="EMBL" id="TFJ27418.1"/>
    </source>
</evidence>
<comment type="caution">
    <text evidence="4">The sequence shown here is derived from an EMBL/GenBank/DDBJ whole genome shotgun (WGS) entry which is preliminary data.</text>
</comment>
<proteinExistence type="predicted"/>
<dbReference type="InterPro" id="IPR050661">
    <property type="entry name" value="BglG_antiterminators"/>
</dbReference>
<evidence type="ECO:0000256" key="1">
    <source>
        <dbReference type="ARBA" id="ARBA00023015"/>
    </source>
</evidence>
<dbReference type="PANTHER" id="PTHR30185:SF18">
    <property type="entry name" value="TRANSCRIPTIONAL REGULATOR MTLR"/>
    <property type="match status" value="1"/>
</dbReference>
<accession>A0A7Z8CZ43</accession>